<dbReference type="WBParaSite" id="TMUE_3000014228.1">
    <property type="protein sequence ID" value="TMUE_3000014228.1"/>
    <property type="gene ID" value="WBGene00293926"/>
</dbReference>
<reference evidence="2" key="1">
    <citation type="submission" date="2019-12" db="UniProtKB">
        <authorList>
            <consortium name="WormBaseParasite"/>
        </authorList>
    </citation>
    <scope>IDENTIFICATION</scope>
</reference>
<protein>
    <submittedName>
        <fullName evidence="2">Uncharacterized protein</fullName>
    </submittedName>
</protein>
<keyword evidence="1" id="KW-1185">Reference proteome</keyword>
<name>A0A5S6R463_TRIMR</name>
<sequence>MSAMPHLKASRLRRRACLSIQAPSELSYYEWPRQLSASALYPVFNLEQGFSPFVSSVLTEERNEASLNILQIQLLGMGFFMGNGPSSLKKTVAAALRKSPGSVGSRCIFEDTVVPCNPNGKRWANGLLLSNAKGNLKGCALWPTCFAAGATLKLSLTWQRNDALVSFLVNQRSFNAMRQLAIEQSSDLIVHQLLFSEWFA</sequence>
<evidence type="ECO:0000313" key="1">
    <source>
        <dbReference type="Proteomes" id="UP000046395"/>
    </source>
</evidence>
<proteinExistence type="predicted"/>
<evidence type="ECO:0000313" key="2">
    <source>
        <dbReference type="WBParaSite" id="TMUE_3000014228.1"/>
    </source>
</evidence>
<dbReference type="Proteomes" id="UP000046395">
    <property type="component" value="Unassembled WGS sequence"/>
</dbReference>
<accession>A0A5S6R463</accession>
<dbReference type="AlphaFoldDB" id="A0A5S6R463"/>
<organism evidence="1 2">
    <name type="scientific">Trichuris muris</name>
    <name type="common">Mouse whipworm</name>
    <dbReference type="NCBI Taxonomy" id="70415"/>
    <lineage>
        <taxon>Eukaryota</taxon>
        <taxon>Metazoa</taxon>
        <taxon>Ecdysozoa</taxon>
        <taxon>Nematoda</taxon>
        <taxon>Enoplea</taxon>
        <taxon>Dorylaimia</taxon>
        <taxon>Trichinellida</taxon>
        <taxon>Trichuridae</taxon>
        <taxon>Trichuris</taxon>
    </lineage>
</organism>